<keyword evidence="6" id="KW-0175">Coiled coil</keyword>
<evidence type="ECO:0000256" key="1">
    <source>
        <dbReference type="ARBA" id="ARBA00004167"/>
    </source>
</evidence>
<keyword evidence="10" id="KW-1185">Reference proteome</keyword>
<keyword evidence="5" id="KW-1133">Transmembrane helix</keyword>
<organism evidence="9 10">
    <name type="scientific">Aphidius gifuensis</name>
    <name type="common">Parasitoid wasp</name>
    <dbReference type="NCBI Taxonomy" id="684658"/>
    <lineage>
        <taxon>Eukaryota</taxon>
        <taxon>Metazoa</taxon>
        <taxon>Ecdysozoa</taxon>
        <taxon>Arthropoda</taxon>
        <taxon>Hexapoda</taxon>
        <taxon>Insecta</taxon>
        <taxon>Pterygota</taxon>
        <taxon>Neoptera</taxon>
        <taxon>Endopterygota</taxon>
        <taxon>Hymenoptera</taxon>
        <taxon>Apocrita</taxon>
        <taxon>Ichneumonoidea</taxon>
        <taxon>Braconidae</taxon>
        <taxon>Aphidiinae</taxon>
        <taxon>Aphidius</taxon>
    </lineage>
</organism>
<evidence type="ECO:0000313" key="10">
    <source>
        <dbReference type="Proteomes" id="UP000639338"/>
    </source>
</evidence>
<dbReference type="Pfam" id="PF05781">
    <property type="entry name" value="MRVI1"/>
    <property type="match status" value="1"/>
</dbReference>
<dbReference type="AlphaFoldDB" id="A0A834XQU9"/>
<evidence type="ECO:0000256" key="3">
    <source>
        <dbReference type="ARBA" id="ARBA00022490"/>
    </source>
</evidence>
<gene>
    <name evidence="9" type="ORF">HCN44_007736</name>
</gene>
<evidence type="ECO:0000256" key="2">
    <source>
        <dbReference type="ARBA" id="ARBA00004496"/>
    </source>
</evidence>
<dbReference type="OrthoDB" id="10062605at2759"/>
<name>A0A834XQU9_APHGI</name>
<sequence>MNDKIIPRRKLSVFQRSFDINTVFETTQHDIITENHSLNDCFPIDNTTMNNSVSVSTANISHPERDDSCDIISPSTSEKTVFQASRFSYLFEKNRNKNNNDDNKRKNEGNVTCREQVTVENQCNDERDSKFRTLDKNDDIQRNKSRNKFKSIDKIPGFEVMKSSDGNLSEKNKLDVPEDQNGNNKTDNKMIEESSKMRRSMSIDEKTYRYNQKNKVISCCNCQSNRSQQENITLRNSITNEEFQVPNHELFQKSEIVNHISFDNTDIISLSEEELERKYLAFSIGVLTDKGTLFRRREISIRQRDQTENNLVSEIFQMQHDIQALALPCSDSETVEKIERARNRIAILLTCAQKVSCAAETVGAIQQECKLSHDVYQTDQYLKVLRSRCNKYAMNLAESKRILSENNIIIDENNGELSEELTPTLRYRGLPSSTNRTMVTRRRASIATIFRSIGNCQERSKANNLFLQLSYPNDNDFCN</sequence>
<evidence type="ECO:0000256" key="6">
    <source>
        <dbReference type="ARBA" id="ARBA00023054"/>
    </source>
</evidence>
<keyword evidence="4" id="KW-0812">Transmembrane</keyword>
<evidence type="ECO:0000256" key="5">
    <source>
        <dbReference type="ARBA" id="ARBA00022989"/>
    </source>
</evidence>
<evidence type="ECO:0000313" key="9">
    <source>
        <dbReference type="EMBL" id="KAF7989206.1"/>
    </source>
</evidence>
<dbReference type="PANTHER" id="PTHR15352">
    <property type="entry name" value="LYMPHOID-RESTRICTED MEMBRANE PROTEIN, JAW1"/>
    <property type="match status" value="1"/>
</dbReference>
<dbReference type="PANTHER" id="PTHR15352:SF1">
    <property type="entry name" value="KASH5-LIKE COILED-COIL DOMAIN-CONTAINING PROTEIN"/>
    <property type="match status" value="1"/>
</dbReference>
<evidence type="ECO:0000256" key="4">
    <source>
        <dbReference type="ARBA" id="ARBA00022692"/>
    </source>
</evidence>
<dbReference type="GO" id="GO:0005737">
    <property type="term" value="C:cytoplasm"/>
    <property type="evidence" value="ECO:0007669"/>
    <property type="project" value="UniProtKB-SubCell"/>
</dbReference>
<dbReference type="Proteomes" id="UP000639338">
    <property type="component" value="Unassembled WGS sequence"/>
</dbReference>
<dbReference type="InterPro" id="IPR008677">
    <property type="entry name" value="MRVI1"/>
</dbReference>
<keyword evidence="7" id="KW-0472">Membrane</keyword>
<comment type="subcellular location">
    <subcellularLocation>
        <location evidence="2">Cytoplasm</location>
    </subcellularLocation>
    <subcellularLocation>
        <location evidence="1">Membrane</location>
        <topology evidence="1">Single-pass membrane protein</topology>
    </subcellularLocation>
</comment>
<dbReference type="GO" id="GO:0016020">
    <property type="term" value="C:membrane"/>
    <property type="evidence" value="ECO:0007669"/>
    <property type="project" value="UniProtKB-SubCell"/>
</dbReference>
<protein>
    <submittedName>
        <fullName evidence="9">Uncharacterized protein</fullName>
    </submittedName>
</protein>
<feature type="region of interest" description="Disordered" evidence="8">
    <location>
        <begin position="93"/>
        <end position="113"/>
    </location>
</feature>
<comment type="caution">
    <text evidence="9">The sequence shown here is derived from an EMBL/GenBank/DDBJ whole genome shotgun (WGS) entry which is preliminary data.</text>
</comment>
<accession>A0A834XQU9</accession>
<evidence type="ECO:0000256" key="7">
    <source>
        <dbReference type="ARBA" id="ARBA00023136"/>
    </source>
</evidence>
<dbReference type="EMBL" id="JACMRX010000005">
    <property type="protein sequence ID" value="KAF7989206.1"/>
    <property type="molecule type" value="Genomic_DNA"/>
</dbReference>
<keyword evidence="3" id="KW-0963">Cytoplasm</keyword>
<evidence type="ECO:0000256" key="8">
    <source>
        <dbReference type="SAM" id="MobiDB-lite"/>
    </source>
</evidence>
<feature type="region of interest" description="Disordered" evidence="8">
    <location>
        <begin position="159"/>
        <end position="189"/>
    </location>
</feature>
<proteinExistence type="predicted"/>
<feature type="compositionally biased region" description="Basic and acidic residues" evidence="8">
    <location>
        <begin position="93"/>
        <end position="108"/>
    </location>
</feature>
<reference evidence="9 10" key="1">
    <citation type="submission" date="2020-08" db="EMBL/GenBank/DDBJ databases">
        <title>Aphidius gifuensis genome sequencing and assembly.</title>
        <authorList>
            <person name="Du Z."/>
        </authorList>
    </citation>
    <scope>NUCLEOTIDE SEQUENCE [LARGE SCALE GENOMIC DNA]</scope>
    <source>
        <strain evidence="9">YNYX2018</strain>
        <tissue evidence="9">Adults</tissue>
    </source>
</reference>